<feature type="compositionally biased region" description="Basic and acidic residues" evidence="4">
    <location>
        <begin position="632"/>
        <end position="643"/>
    </location>
</feature>
<feature type="compositionally biased region" description="Basic and acidic residues" evidence="4">
    <location>
        <begin position="723"/>
        <end position="733"/>
    </location>
</feature>
<comment type="caution">
    <text evidence="6">The sequence shown here is derived from an EMBL/GenBank/DDBJ whole genome shotgun (WGS) entry which is preliminary data.</text>
</comment>
<evidence type="ECO:0000256" key="2">
    <source>
        <dbReference type="ARBA" id="ARBA00010511"/>
    </source>
</evidence>
<feature type="compositionally biased region" description="Polar residues" evidence="4">
    <location>
        <begin position="700"/>
        <end position="718"/>
    </location>
</feature>
<dbReference type="EMBL" id="CAWYQH010000108">
    <property type="protein sequence ID" value="CAK8689655.1"/>
    <property type="molecule type" value="Genomic_DNA"/>
</dbReference>
<evidence type="ECO:0000256" key="1">
    <source>
        <dbReference type="ARBA" id="ARBA00004123"/>
    </source>
</evidence>
<comment type="subcellular location">
    <subcellularLocation>
        <location evidence="1">Nucleus</location>
    </subcellularLocation>
</comment>
<name>A0ABP0GHG8_CLALP</name>
<sequence length="743" mass="82890">MDSINTIFPLLLKKTLDADEEASNINKCIQVTSTKWIGLSLMGRVLSQCQQSLILSYGIAWIKATAQIVTLKYEDDGIRQLAAENFSTLLRYSSHIPEIARELSSSTLSSIIQDVLQSDFSDPLPCLRCLKAALKYFPGSCGALKGKVASFLSAHITSFNMKTQNLAIQCWCYIPVLGGGGTGRKIHTMQWETQCKETIDCLMFVIGKLFDLNQREDVLDPSLNSLSINFQNLPESEPELSFALIKRFIALCKCLTTLLETSCLPVFVNVPVDLLLQTIETCCDIVPKALGFTSEKLLRLGYLSNIHESCLQLFSSLIKSCSQYICRHSTLINHIFGNLLNLWSNTSHTFKQSIQSIDVRVSVYTVMSDWIQCCGTKSRFLCGQPSLPESFLDHFVKDISIISKDTQSVGVVSKQQVSAKGTSKTEKITTDGISTVNGNMFNWKSASLLCSQALKVARLCVYTFGFKLPLNVHKTFQEVVVFALLQLMEDRDTVMPYSKCTVCRKELYHLLLALTLSYHPHWPPPTQFAVLAFAHGSAHECCMEIRSFCKESSVIVANIIRPRLPTLHRFSIDYINNVKKAMQKHYGSTTTNGIVENKDLTSTKNQSINLDPDVVDSRSNESSNFALQNNNEESKVSSDHDMSENVPDEEVYENSNDLVSGYNETEVCKELSDEENKEADPVDRRGLKRKISSMEVMPGGTSTSSTEDFNQDHQSSPPSIDMKSAEDVAKMFDDFVDAGPDDV</sequence>
<accession>A0ABP0GHG8</accession>
<dbReference type="Pfam" id="PF08167">
    <property type="entry name" value="RIX1"/>
    <property type="match status" value="1"/>
</dbReference>
<dbReference type="Proteomes" id="UP001642483">
    <property type="component" value="Unassembled WGS sequence"/>
</dbReference>
<evidence type="ECO:0000259" key="5">
    <source>
        <dbReference type="Pfam" id="PF08167"/>
    </source>
</evidence>
<dbReference type="PANTHER" id="PTHR34105">
    <property type="entry name" value="PROLINE-, GLUTAMIC ACID- AND LEUCINE-RICH PROTEIN 1"/>
    <property type="match status" value="1"/>
</dbReference>
<dbReference type="InterPro" id="IPR016024">
    <property type="entry name" value="ARM-type_fold"/>
</dbReference>
<feature type="domain" description="Pre-rRNA-processing protein RIX1 N-terminal" evidence="5">
    <location>
        <begin position="25"/>
        <end position="158"/>
    </location>
</feature>
<comment type="similarity">
    <text evidence="2">Belongs to the RIX1/PELP1 family.</text>
</comment>
<dbReference type="PANTHER" id="PTHR34105:SF1">
    <property type="entry name" value="PROLINE-, GLUTAMIC ACID- AND LEUCINE-RICH PROTEIN 1"/>
    <property type="match status" value="1"/>
</dbReference>
<reference evidence="6 7" key="1">
    <citation type="submission" date="2024-02" db="EMBL/GenBank/DDBJ databases">
        <authorList>
            <person name="Daric V."/>
            <person name="Darras S."/>
        </authorList>
    </citation>
    <scope>NUCLEOTIDE SEQUENCE [LARGE SCALE GENOMIC DNA]</scope>
</reference>
<evidence type="ECO:0000313" key="7">
    <source>
        <dbReference type="Proteomes" id="UP001642483"/>
    </source>
</evidence>
<organism evidence="6 7">
    <name type="scientific">Clavelina lepadiformis</name>
    <name type="common">Light-bulb sea squirt</name>
    <name type="synonym">Ascidia lepadiformis</name>
    <dbReference type="NCBI Taxonomy" id="159417"/>
    <lineage>
        <taxon>Eukaryota</taxon>
        <taxon>Metazoa</taxon>
        <taxon>Chordata</taxon>
        <taxon>Tunicata</taxon>
        <taxon>Ascidiacea</taxon>
        <taxon>Aplousobranchia</taxon>
        <taxon>Clavelinidae</taxon>
        <taxon>Clavelina</taxon>
    </lineage>
</organism>
<feature type="compositionally biased region" description="Acidic residues" evidence="4">
    <location>
        <begin position="734"/>
        <end position="743"/>
    </location>
</feature>
<keyword evidence="7" id="KW-1185">Reference proteome</keyword>
<evidence type="ECO:0000313" key="6">
    <source>
        <dbReference type="EMBL" id="CAK8689655.1"/>
    </source>
</evidence>
<feature type="region of interest" description="Disordered" evidence="4">
    <location>
        <begin position="603"/>
        <end position="743"/>
    </location>
</feature>
<feature type="compositionally biased region" description="Polar residues" evidence="4">
    <location>
        <begin position="620"/>
        <end position="631"/>
    </location>
</feature>
<dbReference type="SUPFAM" id="SSF48371">
    <property type="entry name" value="ARM repeat"/>
    <property type="match status" value="1"/>
</dbReference>
<protein>
    <recommendedName>
        <fullName evidence="5">Pre-rRNA-processing protein RIX1 N-terminal domain-containing protein</fullName>
    </recommendedName>
</protein>
<gene>
    <name evidence="6" type="ORF">CVLEPA_LOCUS21626</name>
</gene>
<dbReference type="InterPro" id="IPR012583">
    <property type="entry name" value="RIX1_N"/>
</dbReference>
<evidence type="ECO:0000256" key="3">
    <source>
        <dbReference type="ARBA" id="ARBA00023242"/>
    </source>
</evidence>
<proteinExistence type="inferred from homology"/>
<keyword evidence="3" id="KW-0539">Nucleus</keyword>
<evidence type="ECO:0000256" key="4">
    <source>
        <dbReference type="SAM" id="MobiDB-lite"/>
    </source>
</evidence>